<evidence type="ECO:0000313" key="3">
    <source>
        <dbReference type="Proteomes" id="UP001500503"/>
    </source>
</evidence>
<keyword evidence="3" id="KW-1185">Reference proteome</keyword>
<accession>A0ABP8PV41</accession>
<evidence type="ECO:0000313" key="2">
    <source>
        <dbReference type="EMBL" id="GAA4492755.1"/>
    </source>
</evidence>
<organism evidence="2 3">
    <name type="scientific">Actinoallomurus oryzae</name>
    <dbReference type="NCBI Taxonomy" id="502180"/>
    <lineage>
        <taxon>Bacteria</taxon>
        <taxon>Bacillati</taxon>
        <taxon>Actinomycetota</taxon>
        <taxon>Actinomycetes</taxon>
        <taxon>Streptosporangiales</taxon>
        <taxon>Thermomonosporaceae</taxon>
        <taxon>Actinoallomurus</taxon>
    </lineage>
</organism>
<dbReference type="Proteomes" id="UP001500503">
    <property type="component" value="Unassembled WGS sequence"/>
</dbReference>
<dbReference type="RefSeq" id="WP_345463136.1">
    <property type="nucleotide sequence ID" value="NZ_BAABHF010000019.1"/>
</dbReference>
<comment type="caution">
    <text evidence="2">The sequence shown here is derived from an EMBL/GenBank/DDBJ whole genome shotgun (WGS) entry which is preliminary data.</text>
</comment>
<feature type="region of interest" description="Disordered" evidence="1">
    <location>
        <begin position="167"/>
        <end position="191"/>
    </location>
</feature>
<gene>
    <name evidence="2" type="ORF">GCM10023191_029130</name>
</gene>
<proteinExistence type="predicted"/>
<sequence>MGAHERGGGARPRRFTYATLSPLSGAGWMPGRDTIARVAPWFDVLAARGVEVHDAARAIYREFALLDATPMYDRGELLTAPLYFLPAEDVALDDQALRRWASLAGAIGGRPVCPVAHTVGDHPGRPHVIVADDLGRVFPVRETGEDFLGENIDQAMELLFHGLEPPPVRDGRWTPRDDIPGPAAPREDDPLFQYFPPTEAEPRYLRELGLDI</sequence>
<dbReference type="Pfam" id="PF14433">
    <property type="entry name" value="SUKH-3"/>
    <property type="match status" value="1"/>
</dbReference>
<feature type="compositionally biased region" description="Basic and acidic residues" evidence="1">
    <location>
        <begin position="167"/>
        <end position="189"/>
    </location>
</feature>
<reference evidence="3" key="1">
    <citation type="journal article" date="2019" name="Int. J. Syst. Evol. Microbiol.">
        <title>The Global Catalogue of Microorganisms (GCM) 10K type strain sequencing project: providing services to taxonomists for standard genome sequencing and annotation.</title>
        <authorList>
            <consortium name="The Broad Institute Genomics Platform"/>
            <consortium name="The Broad Institute Genome Sequencing Center for Infectious Disease"/>
            <person name="Wu L."/>
            <person name="Ma J."/>
        </authorList>
    </citation>
    <scope>NUCLEOTIDE SEQUENCE [LARGE SCALE GENOMIC DNA]</scope>
    <source>
        <strain evidence="3">JCM 17933</strain>
    </source>
</reference>
<dbReference type="InterPro" id="IPR025850">
    <property type="entry name" value="SUKH-3"/>
</dbReference>
<protein>
    <submittedName>
        <fullName evidence="2">Uncharacterized protein</fullName>
    </submittedName>
</protein>
<dbReference type="EMBL" id="BAABHF010000019">
    <property type="protein sequence ID" value="GAA4492755.1"/>
    <property type="molecule type" value="Genomic_DNA"/>
</dbReference>
<evidence type="ECO:0000256" key="1">
    <source>
        <dbReference type="SAM" id="MobiDB-lite"/>
    </source>
</evidence>
<name>A0ABP8PV41_9ACTN</name>